<dbReference type="GO" id="GO:0034993">
    <property type="term" value="C:meiotic nuclear membrane microtubule tethering complex"/>
    <property type="evidence" value="ECO:0007669"/>
    <property type="project" value="TreeGrafter"/>
</dbReference>
<keyword evidence="4" id="KW-0472">Membrane</keyword>
<dbReference type="Pfam" id="PF07738">
    <property type="entry name" value="Sad1_UNC"/>
    <property type="match status" value="1"/>
</dbReference>
<comment type="caution">
    <text evidence="6">The sequence shown here is derived from an EMBL/GenBank/DDBJ whole genome shotgun (WGS) entry which is preliminary data.</text>
</comment>
<keyword evidence="7" id="KW-1185">Reference proteome</keyword>
<comment type="subcellular location">
    <subcellularLocation>
        <location evidence="1">Nucleus inner membrane</location>
    </subcellularLocation>
</comment>
<dbReference type="PANTHER" id="PTHR12911:SF8">
    <property type="entry name" value="KLAROID PROTEIN-RELATED"/>
    <property type="match status" value="1"/>
</dbReference>
<evidence type="ECO:0000256" key="1">
    <source>
        <dbReference type="ARBA" id="ARBA00004540"/>
    </source>
</evidence>
<dbReference type="PANTHER" id="PTHR12911">
    <property type="entry name" value="SAD1/UNC-84-LIKE PROTEIN-RELATED"/>
    <property type="match status" value="1"/>
</dbReference>
<dbReference type="Gene3D" id="2.60.120.260">
    <property type="entry name" value="Galactose-binding domain-like"/>
    <property type="match status" value="2"/>
</dbReference>
<keyword evidence="3" id="KW-1133">Transmembrane helix</keyword>
<reference evidence="6" key="1">
    <citation type="submission" date="2020-03" db="EMBL/GenBank/DDBJ databases">
        <authorList>
            <person name="Weist P."/>
        </authorList>
    </citation>
    <scope>NUCLEOTIDE SEQUENCE</scope>
</reference>
<dbReference type="AlphaFoldDB" id="A0A9N7TPA4"/>
<evidence type="ECO:0000259" key="5">
    <source>
        <dbReference type="Pfam" id="PF07738"/>
    </source>
</evidence>
<dbReference type="GO" id="GO:0043495">
    <property type="term" value="F:protein-membrane adaptor activity"/>
    <property type="evidence" value="ECO:0007669"/>
    <property type="project" value="TreeGrafter"/>
</dbReference>
<proteinExistence type="predicted"/>
<keyword evidence="2" id="KW-0812">Transmembrane</keyword>
<dbReference type="InterPro" id="IPR045119">
    <property type="entry name" value="SUN1-5"/>
</dbReference>
<organism evidence="6 7">
    <name type="scientific">Pleuronectes platessa</name>
    <name type="common">European plaice</name>
    <dbReference type="NCBI Taxonomy" id="8262"/>
    <lineage>
        <taxon>Eukaryota</taxon>
        <taxon>Metazoa</taxon>
        <taxon>Chordata</taxon>
        <taxon>Craniata</taxon>
        <taxon>Vertebrata</taxon>
        <taxon>Euteleostomi</taxon>
        <taxon>Actinopterygii</taxon>
        <taxon>Neopterygii</taxon>
        <taxon>Teleostei</taxon>
        <taxon>Neoteleostei</taxon>
        <taxon>Acanthomorphata</taxon>
        <taxon>Carangaria</taxon>
        <taxon>Pleuronectiformes</taxon>
        <taxon>Pleuronectoidei</taxon>
        <taxon>Pleuronectidae</taxon>
        <taxon>Pleuronectes</taxon>
    </lineage>
</organism>
<protein>
    <recommendedName>
        <fullName evidence="5">SUN domain-containing protein</fullName>
    </recommendedName>
</protein>
<evidence type="ECO:0000256" key="3">
    <source>
        <dbReference type="ARBA" id="ARBA00022989"/>
    </source>
</evidence>
<evidence type="ECO:0000313" key="6">
    <source>
        <dbReference type="EMBL" id="CAB1416590.1"/>
    </source>
</evidence>
<gene>
    <name evidence="6" type="ORF">PLEPLA_LOCUS4381</name>
</gene>
<dbReference type="Proteomes" id="UP001153269">
    <property type="component" value="Unassembled WGS sequence"/>
</dbReference>
<evidence type="ECO:0000256" key="2">
    <source>
        <dbReference type="ARBA" id="ARBA00022692"/>
    </source>
</evidence>
<dbReference type="EMBL" id="CADEAL010000218">
    <property type="protein sequence ID" value="CAB1416590.1"/>
    <property type="molecule type" value="Genomic_DNA"/>
</dbReference>
<feature type="domain" description="SUN" evidence="5">
    <location>
        <begin position="120"/>
        <end position="158"/>
    </location>
</feature>
<evidence type="ECO:0000313" key="7">
    <source>
        <dbReference type="Proteomes" id="UP001153269"/>
    </source>
</evidence>
<dbReference type="InterPro" id="IPR012919">
    <property type="entry name" value="SUN_dom"/>
</dbReference>
<sequence>MQDFTRPESSLGNRIKALEIKNAGGVKAPSATNNQPSPEIQQAMENWLSYNIKGQGDQFKVFRDISWVWHHCSQGGVGHSLGPRELLPSLSHPVKITHVTVDHISRYISPTGSIKSVPKAFELYNPTDDIYRGVEMYFLSNWGQAEYTCLYRFRVHGKIAST</sequence>
<name>A0A9N7TPA4_PLEPL</name>
<accession>A0A9N7TPA4</accession>
<evidence type="ECO:0000256" key="4">
    <source>
        <dbReference type="ARBA" id="ARBA00023136"/>
    </source>
</evidence>
<dbReference type="GO" id="GO:0005637">
    <property type="term" value="C:nuclear inner membrane"/>
    <property type="evidence" value="ECO:0007669"/>
    <property type="project" value="UniProtKB-SubCell"/>
</dbReference>